<reference evidence="3" key="1">
    <citation type="submission" date="2025-08" db="UniProtKB">
        <authorList>
            <consortium name="RefSeq"/>
        </authorList>
    </citation>
    <scope>IDENTIFICATION</scope>
    <source>
        <tissue evidence="3">Whole larvae</tissue>
    </source>
</reference>
<gene>
    <name evidence="3" type="primary">LOC113516955</name>
</gene>
<keyword evidence="1" id="KW-1133">Transmembrane helix</keyword>
<name>A0ABM3N4M6_GALME</name>
<sequence>MGTSGFITSNIKLSLKIRIFNDKNIKKIPKQNLNMVRDRITIIASNNTIAKTRFRYLLLISILCSGSFFILLMNCNKNLYFNNEIYLKDKEQLDYKRHFTIETDGCVIPGMNAYDESIKQFVEYPKTLKKCKEHNISLIENNQTHIWINKNIMSEYNYSLEDVKLICCYRAFYRPNFVEDVQSSRVDDRIEYQDCINFSEEIEVNDEFVRVNCSLGEQLIYDDFFLFALKKKILIHDDKKEISSNKMTYNILILGIDAVSRLNFYRTMPKTLAYLKTKGAIDLAGYNKVGDNTFPNLIPMLLGLTPEELTKTCIPYKKATFDNCPFIWEWYKQAGFYTAFGEDSSSLGTFNYLKVGFINTPTDYYIHTFINEAEKKAGNNHDFNSYLCLNNKYFYNVLLNYIENLTITLKSSRLFGFFWEITMSHDYLNYPMIMDNDYVEFFEKLDKSDYLKDTILFLVSDHGIRWGGIRSTKQGHLEERLPFVFILVPPSFRETYTEAYNNIILNSKRLATPFDIHATLLDLMDLDNIQNEKLNSRKKTFYEQDRGISLFMPIPSNRTCKMAGITDHWCTCHRDNNIANNSSEAVEASTHLLIYLNKMLSEYEKCAKLKLVAIAEAAEIIASKSEDDKIESREIMTIIRTEPGNGIFEGTLRYGNGEWTMTGSVSRLNLYGNQSYCVDDNVIKLYCYCLSN</sequence>
<evidence type="ECO:0000256" key="1">
    <source>
        <dbReference type="SAM" id="Phobius"/>
    </source>
</evidence>
<dbReference type="Proteomes" id="UP001652740">
    <property type="component" value="Unplaced"/>
</dbReference>
<dbReference type="InterPro" id="IPR004245">
    <property type="entry name" value="DUF229"/>
</dbReference>
<dbReference type="InterPro" id="IPR017850">
    <property type="entry name" value="Alkaline_phosphatase_core_sf"/>
</dbReference>
<dbReference type="Gene3D" id="3.40.720.10">
    <property type="entry name" value="Alkaline Phosphatase, subunit A"/>
    <property type="match status" value="1"/>
</dbReference>
<feature type="transmembrane region" description="Helical" evidence="1">
    <location>
        <begin position="56"/>
        <end position="73"/>
    </location>
</feature>
<keyword evidence="1" id="KW-0472">Membrane</keyword>
<keyword evidence="2" id="KW-1185">Reference proteome</keyword>
<dbReference type="GeneID" id="113516955"/>
<dbReference type="PANTHER" id="PTHR10974">
    <property type="entry name" value="FI08016P-RELATED"/>
    <property type="match status" value="1"/>
</dbReference>
<evidence type="ECO:0000313" key="3">
    <source>
        <dbReference type="RefSeq" id="XP_052758540.1"/>
    </source>
</evidence>
<dbReference type="SUPFAM" id="SSF53649">
    <property type="entry name" value="Alkaline phosphatase-like"/>
    <property type="match status" value="1"/>
</dbReference>
<evidence type="ECO:0000313" key="2">
    <source>
        <dbReference type="Proteomes" id="UP001652740"/>
    </source>
</evidence>
<protein>
    <submittedName>
        <fullName evidence="3">Uncharacterized protein LOC113516955 isoform X1</fullName>
    </submittedName>
</protein>
<organism evidence="2 3">
    <name type="scientific">Galleria mellonella</name>
    <name type="common">Greater wax moth</name>
    <dbReference type="NCBI Taxonomy" id="7137"/>
    <lineage>
        <taxon>Eukaryota</taxon>
        <taxon>Metazoa</taxon>
        <taxon>Ecdysozoa</taxon>
        <taxon>Arthropoda</taxon>
        <taxon>Hexapoda</taxon>
        <taxon>Insecta</taxon>
        <taxon>Pterygota</taxon>
        <taxon>Neoptera</taxon>
        <taxon>Endopterygota</taxon>
        <taxon>Lepidoptera</taxon>
        <taxon>Glossata</taxon>
        <taxon>Ditrysia</taxon>
        <taxon>Pyraloidea</taxon>
        <taxon>Pyralidae</taxon>
        <taxon>Galleriinae</taxon>
        <taxon>Galleria</taxon>
    </lineage>
</organism>
<dbReference type="PANTHER" id="PTHR10974:SF1">
    <property type="entry name" value="FI08016P-RELATED"/>
    <property type="match status" value="1"/>
</dbReference>
<accession>A0ABM3N4M6</accession>
<dbReference type="CDD" id="cd16021">
    <property type="entry name" value="ALP_like"/>
    <property type="match status" value="1"/>
</dbReference>
<dbReference type="Pfam" id="PF02995">
    <property type="entry name" value="DUF229"/>
    <property type="match status" value="1"/>
</dbReference>
<keyword evidence="1" id="KW-0812">Transmembrane</keyword>
<proteinExistence type="predicted"/>
<dbReference type="RefSeq" id="XP_052758540.1">
    <property type="nucleotide sequence ID" value="XM_052902580.1"/>
</dbReference>